<name>A0ABW3ZGS4_9RHOB</name>
<proteinExistence type="predicted"/>
<dbReference type="Proteomes" id="UP001597135">
    <property type="component" value="Unassembled WGS sequence"/>
</dbReference>
<keyword evidence="3" id="KW-1185">Reference proteome</keyword>
<keyword evidence="1" id="KW-1133">Transmembrane helix</keyword>
<feature type="transmembrane region" description="Helical" evidence="1">
    <location>
        <begin position="105"/>
        <end position="125"/>
    </location>
</feature>
<protein>
    <submittedName>
        <fullName evidence="2">Component of SufBCD complex</fullName>
    </submittedName>
</protein>
<evidence type="ECO:0000313" key="3">
    <source>
        <dbReference type="Proteomes" id="UP001597135"/>
    </source>
</evidence>
<evidence type="ECO:0000313" key="2">
    <source>
        <dbReference type="EMBL" id="MFD1341898.1"/>
    </source>
</evidence>
<feature type="transmembrane region" description="Helical" evidence="1">
    <location>
        <begin position="78"/>
        <end position="99"/>
    </location>
</feature>
<reference evidence="3" key="1">
    <citation type="journal article" date="2019" name="Int. J. Syst. Evol. Microbiol.">
        <title>The Global Catalogue of Microorganisms (GCM) 10K type strain sequencing project: providing services to taxonomists for standard genome sequencing and annotation.</title>
        <authorList>
            <consortium name="The Broad Institute Genomics Platform"/>
            <consortium name="The Broad Institute Genome Sequencing Center for Infectious Disease"/>
            <person name="Wu L."/>
            <person name="Ma J."/>
        </authorList>
    </citation>
    <scope>NUCLEOTIDE SEQUENCE [LARGE SCALE GENOMIC DNA]</scope>
    <source>
        <strain evidence="3">CCUG 62953</strain>
    </source>
</reference>
<keyword evidence="1" id="KW-0472">Membrane</keyword>
<evidence type="ECO:0000256" key="1">
    <source>
        <dbReference type="SAM" id="Phobius"/>
    </source>
</evidence>
<gene>
    <name evidence="2" type="ORF">ACFQ4E_05640</name>
</gene>
<sequence>MDWHLKVLEVIDLRSFSNLWFWIALAVMWSTTSHWVLGVPYDMVTRAARSGGRAETDLEDLVRINTNRLLFIANESGFWLVMLGSFLLAAIASLGFAFGVELAQALFLMLMPMSLVGLLSVRAASRIQAREAVGADLRKMLQRHRLSVQVVGMISIFVTALWGMYQNFSVGALG</sequence>
<organism evidence="2 3">
    <name type="scientific">Litorisediminicola beolgyonensis</name>
    <dbReference type="NCBI Taxonomy" id="1173614"/>
    <lineage>
        <taxon>Bacteria</taxon>
        <taxon>Pseudomonadati</taxon>
        <taxon>Pseudomonadota</taxon>
        <taxon>Alphaproteobacteria</taxon>
        <taxon>Rhodobacterales</taxon>
        <taxon>Paracoccaceae</taxon>
        <taxon>Litorisediminicola</taxon>
    </lineage>
</organism>
<comment type="caution">
    <text evidence="2">The sequence shown here is derived from an EMBL/GenBank/DDBJ whole genome shotgun (WGS) entry which is preliminary data.</text>
</comment>
<dbReference type="EMBL" id="JBHTMU010000007">
    <property type="protein sequence ID" value="MFD1341898.1"/>
    <property type="molecule type" value="Genomic_DNA"/>
</dbReference>
<dbReference type="RefSeq" id="WP_386801962.1">
    <property type="nucleotide sequence ID" value="NZ_JBHTMU010000007.1"/>
</dbReference>
<feature type="transmembrane region" description="Helical" evidence="1">
    <location>
        <begin position="20"/>
        <end position="41"/>
    </location>
</feature>
<accession>A0ABW3ZGS4</accession>
<keyword evidence="1" id="KW-0812">Transmembrane</keyword>
<feature type="transmembrane region" description="Helical" evidence="1">
    <location>
        <begin position="146"/>
        <end position="165"/>
    </location>
</feature>